<evidence type="ECO:0000256" key="7">
    <source>
        <dbReference type="HAMAP-Rule" id="MF_00227"/>
    </source>
</evidence>
<comment type="function">
    <text evidence="1 7">RNaseP catalyzes the removal of the 5'-leader sequence from pre-tRNA to produce the mature 5'-terminus. It can also cleave other RNA substrates such as 4.5S RNA. The protein component plays an auxiliary but essential role in vivo by binding to the 5'-leader sequence and broadening the substrate specificity of the ribozyme.</text>
</comment>
<dbReference type="InterPro" id="IPR020539">
    <property type="entry name" value="RNase_P_CS"/>
</dbReference>
<dbReference type="InterPro" id="IPR014721">
    <property type="entry name" value="Ribsml_uS5_D2-typ_fold_subgr"/>
</dbReference>
<evidence type="ECO:0000313" key="10">
    <source>
        <dbReference type="Proteomes" id="UP001055167"/>
    </source>
</evidence>
<reference evidence="9" key="2">
    <citation type="submission" date="2021-08" db="EMBL/GenBank/DDBJ databases">
        <authorList>
            <person name="Tani A."/>
            <person name="Ola A."/>
            <person name="Ogura Y."/>
            <person name="Katsura K."/>
            <person name="Hayashi T."/>
        </authorList>
    </citation>
    <scope>NUCLEOTIDE SEQUENCE</scope>
    <source>
        <strain evidence="9">KCTC 52305</strain>
    </source>
</reference>
<dbReference type="Pfam" id="PF00825">
    <property type="entry name" value="Ribonuclease_P"/>
    <property type="match status" value="1"/>
</dbReference>
<keyword evidence="6 7" id="KW-0694">RNA-binding</keyword>
<keyword evidence="10" id="KW-1185">Reference proteome</keyword>
<evidence type="ECO:0000256" key="3">
    <source>
        <dbReference type="ARBA" id="ARBA00022722"/>
    </source>
</evidence>
<dbReference type="Proteomes" id="UP001055167">
    <property type="component" value="Unassembled WGS sequence"/>
</dbReference>
<evidence type="ECO:0000256" key="2">
    <source>
        <dbReference type="ARBA" id="ARBA00022694"/>
    </source>
</evidence>
<dbReference type="EC" id="3.1.26.5" evidence="7"/>
<reference evidence="9" key="1">
    <citation type="journal article" date="2021" name="Front. Microbiol.">
        <title>Comprehensive Comparative Genomics and Phenotyping of Methylobacterium Species.</title>
        <authorList>
            <person name="Alessa O."/>
            <person name="Ogura Y."/>
            <person name="Fujitani Y."/>
            <person name="Takami H."/>
            <person name="Hayashi T."/>
            <person name="Sahin N."/>
            <person name="Tani A."/>
        </authorList>
    </citation>
    <scope>NUCLEOTIDE SEQUENCE</scope>
    <source>
        <strain evidence="9">KCTC 52305</strain>
    </source>
</reference>
<evidence type="ECO:0000313" key="9">
    <source>
        <dbReference type="EMBL" id="GJD50114.1"/>
    </source>
</evidence>
<keyword evidence="3 7" id="KW-0540">Nuclease</keyword>
<protein>
    <recommendedName>
        <fullName evidence="7">Ribonuclease P protein component</fullName>
        <shortName evidence="7">RNase P protein</shortName>
        <shortName evidence="7">RNaseP protein</shortName>
        <ecNumber evidence="7">3.1.26.5</ecNumber>
    </recommendedName>
    <alternativeName>
        <fullName evidence="7">Protein C5</fullName>
    </alternativeName>
</protein>
<gene>
    <name evidence="7 9" type="primary">rnpA</name>
    <name evidence="9" type="ORF">OPKNFCMD_2851</name>
</gene>
<accession>A0ABQ4QY13</accession>
<dbReference type="EMBL" id="BPQH01000008">
    <property type="protein sequence ID" value="GJD50114.1"/>
    <property type="molecule type" value="Genomic_DNA"/>
</dbReference>
<proteinExistence type="inferred from homology"/>
<organism evidence="9 10">
    <name type="scientific">Methylobacterium crusticola</name>
    <dbReference type="NCBI Taxonomy" id="1697972"/>
    <lineage>
        <taxon>Bacteria</taxon>
        <taxon>Pseudomonadati</taxon>
        <taxon>Pseudomonadota</taxon>
        <taxon>Alphaproteobacteria</taxon>
        <taxon>Hyphomicrobiales</taxon>
        <taxon>Methylobacteriaceae</taxon>
        <taxon>Methylobacterium</taxon>
    </lineage>
</organism>
<keyword evidence="5 7" id="KW-0378">Hydrolase</keyword>
<keyword evidence="2 7" id="KW-0819">tRNA processing</keyword>
<name>A0ABQ4QY13_9HYPH</name>
<dbReference type="InterPro" id="IPR000100">
    <property type="entry name" value="RNase_P"/>
</dbReference>
<comment type="caution">
    <text evidence="9">The sequence shown here is derived from an EMBL/GenBank/DDBJ whole genome shotgun (WGS) entry which is preliminary data.</text>
</comment>
<dbReference type="PANTHER" id="PTHR33992:SF1">
    <property type="entry name" value="RIBONUCLEASE P PROTEIN COMPONENT"/>
    <property type="match status" value="1"/>
</dbReference>
<evidence type="ECO:0000256" key="4">
    <source>
        <dbReference type="ARBA" id="ARBA00022759"/>
    </source>
</evidence>
<sequence length="164" mass="16946">MDGAEPPLGRITRRPDYLAAAAGRRFHTGRLTAQGRLRDAGPPGGLRVGFTVTKRVGHATERNRIRRRLKVAAQAAGAGHRACPADVVLIGRRDALGAPFAQLVEDIRRALGVVTKPKAARSAPPPRKDAAPRGGAAPQGGTEPDGGAAPQGGAAEPRAPASRN</sequence>
<feature type="region of interest" description="Disordered" evidence="8">
    <location>
        <begin position="115"/>
        <end position="164"/>
    </location>
</feature>
<dbReference type="PANTHER" id="PTHR33992">
    <property type="entry name" value="RIBONUCLEASE P PROTEIN COMPONENT"/>
    <property type="match status" value="1"/>
</dbReference>
<evidence type="ECO:0000256" key="5">
    <source>
        <dbReference type="ARBA" id="ARBA00022801"/>
    </source>
</evidence>
<comment type="catalytic activity">
    <reaction evidence="7">
        <text>Endonucleolytic cleavage of RNA, removing 5'-extranucleotides from tRNA precursor.</text>
        <dbReference type="EC" id="3.1.26.5"/>
    </reaction>
</comment>
<dbReference type="HAMAP" id="MF_00227">
    <property type="entry name" value="RNase_P"/>
    <property type="match status" value="1"/>
</dbReference>
<dbReference type="PROSITE" id="PS00648">
    <property type="entry name" value="RIBONUCLEASE_P"/>
    <property type="match status" value="1"/>
</dbReference>
<dbReference type="RefSeq" id="WP_128563807.1">
    <property type="nucleotide sequence ID" value="NZ_BPQH01000008.1"/>
</dbReference>
<comment type="similarity">
    <text evidence="7">Belongs to the RnpA family.</text>
</comment>
<comment type="subunit">
    <text evidence="7">Consists of a catalytic RNA component (M1 or rnpB) and a protein subunit.</text>
</comment>
<dbReference type="Gene3D" id="3.30.230.10">
    <property type="match status" value="1"/>
</dbReference>
<dbReference type="InterPro" id="IPR020568">
    <property type="entry name" value="Ribosomal_Su5_D2-typ_SF"/>
</dbReference>
<feature type="compositionally biased region" description="Low complexity" evidence="8">
    <location>
        <begin position="132"/>
        <end position="164"/>
    </location>
</feature>
<evidence type="ECO:0000256" key="8">
    <source>
        <dbReference type="SAM" id="MobiDB-lite"/>
    </source>
</evidence>
<evidence type="ECO:0000256" key="1">
    <source>
        <dbReference type="ARBA" id="ARBA00002663"/>
    </source>
</evidence>
<keyword evidence="4 7" id="KW-0255">Endonuclease</keyword>
<evidence type="ECO:0000256" key="6">
    <source>
        <dbReference type="ARBA" id="ARBA00022884"/>
    </source>
</evidence>
<dbReference type="SUPFAM" id="SSF54211">
    <property type="entry name" value="Ribosomal protein S5 domain 2-like"/>
    <property type="match status" value="1"/>
</dbReference>